<dbReference type="InterPro" id="IPR012308">
    <property type="entry name" value="DNA_ligase_ATP-dep_N"/>
</dbReference>
<proteinExistence type="inferred from homology"/>
<evidence type="ECO:0000256" key="11">
    <source>
        <dbReference type="SAM" id="MobiDB-lite"/>
    </source>
</evidence>
<evidence type="ECO:0000256" key="9">
    <source>
        <dbReference type="RuleBase" id="RU000617"/>
    </source>
</evidence>
<dbReference type="FunFam" id="3.30.470.30:FF:000002">
    <property type="entry name" value="DNA ligase"/>
    <property type="match status" value="1"/>
</dbReference>
<gene>
    <name evidence="13" type="ORF">EC973_004586</name>
</gene>
<dbReference type="InterPro" id="IPR050191">
    <property type="entry name" value="ATP-dep_DNA_ligase"/>
</dbReference>
<evidence type="ECO:0000256" key="2">
    <source>
        <dbReference type="ARBA" id="ARBA00007572"/>
    </source>
</evidence>
<dbReference type="GO" id="GO:0005524">
    <property type="term" value="F:ATP binding"/>
    <property type="evidence" value="ECO:0007669"/>
    <property type="project" value="UniProtKB-KW"/>
</dbReference>
<dbReference type="PANTHER" id="PTHR45674">
    <property type="entry name" value="DNA LIGASE 1/3 FAMILY MEMBER"/>
    <property type="match status" value="1"/>
</dbReference>
<feature type="domain" description="ATP-dependent DNA ligase family profile" evidence="12">
    <location>
        <begin position="495"/>
        <end position="653"/>
    </location>
</feature>
<keyword evidence="9" id="KW-0233">DNA recombination</keyword>
<reference evidence="13" key="1">
    <citation type="submission" date="2020-01" db="EMBL/GenBank/DDBJ databases">
        <title>Genome Sequencing of Three Apophysomyces-Like Fungal Strains Confirms a Novel Fungal Genus in the Mucoromycota with divergent Burkholderia-like Endosymbiotic Bacteria.</title>
        <authorList>
            <person name="Stajich J.E."/>
            <person name="Macias A.M."/>
            <person name="Carter-House D."/>
            <person name="Lovett B."/>
            <person name="Kasson L.R."/>
            <person name="Berry K."/>
            <person name="Grigoriev I."/>
            <person name="Chang Y."/>
            <person name="Spatafora J."/>
            <person name="Kasson M.T."/>
        </authorList>
    </citation>
    <scope>NUCLEOTIDE SEQUENCE</scope>
    <source>
        <strain evidence="13">NRRL A-21654</strain>
    </source>
</reference>
<dbReference type="GO" id="GO:0006273">
    <property type="term" value="P:lagging strand elongation"/>
    <property type="evidence" value="ECO:0007669"/>
    <property type="project" value="TreeGrafter"/>
</dbReference>
<keyword evidence="14" id="KW-1185">Reference proteome</keyword>
<dbReference type="EMBL" id="JABAYA010000026">
    <property type="protein sequence ID" value="KAF7729330.1"/>
    <property type="molecule type" value="Genomic_DNA"/>
</dbReference>
<dbReference type="GO" id="GO:0005634">
    <property type="term" value="C:nucleus"/>
    <property type="evidence" value="ECO:0007669"/>
    <property type="project" value="UniProtKB-SubCell"/>
</dbReference>
<dbReference type="InterPro" id="IPR012310">
    <property type="entry name" value="DNA_ligase_ATP-dep_cent"/>
</dbReference>
<evidence type="ECO:0000256" key="7">
    <source>
        <dbReference type="ARBA" id="ARBA00023242"/>
    </source>
</evidence>
<comment type="caution">
    <text evidence="13">The sequence shown here is derived from an EMBL/GenBank/DDBJ whole genome shotgun (WGS) entry which is preliminary data.</text>
</comment>
<dbReference type="Proteomes" id="UP000605846">
    <property type="component" value="Unassembled WGS sequence"/>
</dbReference>
<dbReference type="SUPFAM" id="SSF117018">
    <property type="entry name" value="ATP-dependent DNA ligase DNA-binding domain"/>
    <property type="match status" value="1"/>
</dbReference>
<dbReference type="GO" id="GO:0003910">
    <property type="term" value="F:DNA ligase (ATP) activity"/>
    <property type="evidence" value="ECO:0007669"/>
    <property type="project" value="UniProtKB-EC"/>
</dbReference>
<dbReference type="Pfam" id="PF01068">
    <property type="entry name" value="DNA_ligase_A_M"/>
    <property type="match status" value="1"/>
</dbReference>
<dbReference type="Gene3D" id="3.30.470.30">
    <property type="entry name" value="DNA ligase/mRNA capping enzyme"/>
    <property type="match status" value="1"/>
</dbReference>
<sequence>MASERKRKLTEDKPQKRGLEFYFDRQRKRQNQQSEKHLLGVEPEKDPLTSNEVSSPLTSAEEPAVPNEQSPSHDSVMHPHEVSLTKLPETSRQLSVSHAASSEEKSAELLLEDPLLFQPENYPVQSWMTPKGISAPYSILAETFSIIMSTTARTKMINVLCNLLRVLIVHAPGDLLSTLWLCSNSLGPSYEGMELGIGSQILSKSIGDVSGTTPRQLKHLYEKHGDWGDVAYAAKTSVRTIVEPKRLRIQGVLDALHAIAAAKGKGTVGIKTAAVKKLLLAAKGEEARFIVRTLIANLRVGALRTTVLTALARASVLTQARKGIEGQLIRRQEDSTDRVLNKMKQAEAVLKECYAQCPNWNAIVPWLIECGDVGRIFERCGLTVGIPLKPMLGQITRELTDVFVRLKFRDFACEWKYDGQRAQIHMDENGQVVLFSRNLENMSDKYPDITAMIPRVCDPSIKSFIIDSEIVAISEEGNILPFQILSNRSRKNVTVDSINVQVCVLAFDLMYINNESLLQQSFRERRDLLKKHFTPLQNRFDFVATMDASGDDCFLEKVEDFFRDSIRRGTEGIMVKVLDHPSVIARDDRQRGKSTRHLLSTYEPDKRVESWLKVKKDYIDGIGDTLDLIPIGAWYGNGRKVNWYSPILMACYNPDNGTLESVCKCMSGFSDKYYQEMKEYYSKENNRILPEPRSDYVTDLQPDGD</sequence>
<feature type="compositionally biased region" description="Basic and acidic residues" evidence="11">
    <location>
        <begin position="9"/>
        <end position="25"/>
    </location>
</feature>
<comment type="subcellular location">
    <subcellularLocation>
        <location evidence="1">Nucleus</location>
    </subcellularLocation>
</comment>
<dbReference type="AlphaFoldDB" id="A0A8H7BSN4"/>
<evidence type="ECO:0000259" key="12">
    <source>
        <dbReference type="PROSITE" id="PS50160"/>
    </source>
</evidence>
<evidence type="ECO:0000256" key="6">
    <source>
        <dbReference type="ARBA" id="ARBA00022840"/>
    </source>
</evidence>
<protein>
    <recommendedName>
        <fullName evidence="9">DNA ligase</fullName>
        <ecNumber evidence="9">6.5.1.1</ecNumber>
    </recommendedName>
</protein>
<accession>A0A8H7BSN4</accession>
<evidence type="ECO:0000256" key="4">
    <source>
        <dbReference type="ARBA" id="ARBA00022705"/>
    </source>
</evidence>
<dbReference type="NCBIfam" id="TIGR00574">
    <property type="entry name" value="dnl1"/>
    <property type="match status" value="1"/>
</dbReference>
<feature type="compositionally biased region" description="Basic and acidic residues" evidence="11">
    <location>
        <begin position="34"/>
        <end position="47"/>
    </location>
</feature>
<keyword evidence="9" id="KW-0227">DNA damage</keyword>
<keyword evidence="6 9" id="KW-0067">ATP-binding</keyword>
<evidence type="ECO:0000256" key="3">
    <source>
        <dbReference type="ARBA" id="ARBA00022598"/>
    </source>
</evidence>
<dbReference type="GO" id="GO:0006310">
    <property type="term" value="P:DNA recombination"/>
    <property type="evidence" value="ECO:0007669"/>
    <property type="project" value="UniProtKB-KW"/>
</dbReference>
<dbReference type="SUPFAM" id="SSF56091">
    <property type="entry name" value="DNA ligase/mRNA capping enzyme, catalytic domain"/>
    <property type="match status" value="1"/>
</dbReference>
<evidence type="ECO:0000256" key="1">
    <source>
        <dbReference type="ARBA" id="ARBA00004123"/>
    </source>
</evidence>
<feature type="region of interest" description="Disordered" evidence="11">
    <location>
        <begin position="1"/>
        <end position="76"/>
    </location>
</feature>
<dbReference type="InterPro" id="IPR036599">
    <property type="entry name" value="DNA_ligase_N_sf"/>
</dbReference>
<evidence type="ECO:0000313" key="13">
    <source>
        <dbReference type="EMBL" id="KAF7729330.1"/>
    </source>
</evidence>
<dbReference type="Gene3D" id="3.30.1490.70">
    <property type="match status" value="1"/>
</dbReference>
<evidence type="ECO:0000313" key="14">
    <source>
        <dbReference type="Proteomes" id="UP000605846"/>
    </source>
</evidence>
<comment type="catalytic activity">
    <reaction evidence="8 9">
        <text>ATP + (deoxyribonucleotide)n-3'-hydroxyl + 5'-phospho-(deoxyribonucleotide)m = (deoxyribonucleotide)n+m + AMP + diphosphate.</text>
        <dbReference type="EC" id="6.5.1.1"/>
    </reaction>
</comment>
<dbReference type="PANTHER" id="PTHR45674:SF9">
    <property type="entry name" value="DNA LIGASE 3"/>
    <property type="match status" value="1"/>
</dbReference>
<dbReference type="InterPro" id="IPR016059">
    <property type="entry name" value="DNA_ligase_ATP-dep_CS"/>
</dbReference>
<dbReference type="SUPFAM" id="SSF50249">
    <property type="entry name" value="Nucleic acid-binding proteins"/>
    <property type="match status" value="1"/>
</dbReference>
<dbReference type="Gene3D" id="1.10.3260.10">
    <property type="entry name" value="DNA ligase, ATP-dependent, N-terminal domain"/>
    <property type="match status" value="1"/>
</dbReference>
<evidence type="ECO:0000256" key="10">
    <source>
        <dbReference type="RuleBase" id="RU004196"/>
    </source>
</evidence>
<dbReference type="Pfam" id="PF04675">
    <property type="entry name" value="DNA_ligase_A_N"/>
    <property type="match status" value="1"/>
</dbReference>
<dbReference type="PROSITE" id="PS50160">
    <property type="entry name" value="DNA_LIGASE_A3"/>
    <property type="match status" value="1"/>
</dbReference>
<keyword evidence="9" id="KW-0234">DNA repair</keyword>
<feature type="compositionally biased region" description="Polar residues" evidence="11">
    <location>
        <begin position="48"/>
        <end position="58"/>
    </location>
</feature>
<evidence type="ECO:0000256" key="8">
    <source>
        <dbReference type="ARBA" id="ARBA00034003"/>
    </source>
</evidence>
<comment type="similarity">
    <text evidence="2 10">Belongs to the ATP-dependent DNA ligase family.</text>
</comment>
<organism evidence="13 14">
    <name type="scientific">Apophysomyces ossiformis</name>
    <dbReference type="NCBI Taxonomy" id="679940"/>
    <lineage>
        <taxon>Eukaryota</taxon>
        <taxon>Fungi</taxon>
        <taxon>Fungi incertae sedis</taxon>
        <taxon>Mucoromycota</taxon>
        <taxon>Mucoromycotina</taxon>
        <taxon>Mucoromycetes</taxon>
        <taxon>Mucorales</taxon>
        <taxon>Mucorineae</taxon>
        <taxon>Mucoraceae</taxon>
        <taxon>Apophysomyces</taxon>
    </lineage>
</organism>
<dbReference type="Gene3D" id="2.40.50.140">
    <property type="entry name" value="Nucleic acid-binding proteins"/>
    <property type="match status" value="1"/>
</dbReference>
<dbReference type="OrthoDB" id="206088at2759"/>
<evidence type="ECO:0000256" key="5">
    <source>
        <dbReference type="ARBA" id="ARBA00022741"/>
    </source>
</evidence>
<keyword evidence="5 9" id="KW-0547">Nucleotide-binding</keyword>
<dbReference type="GO" id="GO:0003677">
    <property type="term" value="F:DNA binding"/>
    <property type="evidence" value="ECO:0007669"/>
    <property type="project" value="InterPro"/>
</dbReference>
<keyword evidence="3 9" id="KW-0436">Ligase</keyword>
<dbReference type="GO" id="GO:0006281">
    <property type="term" value="P:DNA repair"/>
    <property type="evidence" value="ECO:0007669"/>
    <property type="project" value="UniProtKB-KW"/>
</dbReference>
<dbReference type="GO" id="GO:0071897">
    <property type="term" value="P:DNA biosynthetic process"/>
    <property type="evidence" value="ECO:0007669"/>
    <property type="project" value="InterPro"/>
</dbReference>
<dbReference type="InterPro" id="IPR000977">
    <property type="entry name" value="DNA_ligase_ATP-dep"/>
</dbReference>
<dbReference type="InterPro" id="IPR012340">
    <property type="entry name" value="NA-bd_OB-fold"/>
</dbReference>
<keyword evidence="7" id="KW-0539">Nucleus</keyword>
<dbReference type="CDD" id="cd07900">
    <property type="entry name" value="Adenylation_DNA_ligase_I_Euk"/>
    <property type="match status" value="1"/>
</dbReference>
<name>A0A8H7BSN4_9FUNG</name>
<keyword evidence="4" id="KW-0235">DNA replication</keyword>
<dbReference type="PROSITE" id="PS00697">
    <property type="entry name" value="DNA_LIGASE_A1"/>
    <property type="match status" value="1"/>
</dbReference>
<dbReference type="EC" id="6.5.1.1" evidence="9"/>